<dbReference type="Proteomes" id="UP000263268">
    <property type="component" value="Unassembled WGS sequence"/>
</dbReference>
<dbReference type="EMBL" id="DPRK01000102">
    <property type="protein sequence ID" value="HCY81188.1"/>
    <property type="molecule type" value="Genomic_DNA"/>
</dbReference>
<accession>A0A3D6BQA8</accession>
<organism evidence="1 2">
    <name type="scientific">Xanthomarina gelatinilytica</name>
    <dbReference type="NCBI Taxonomy" id="1137281"/>
    <lineage>
        <taxon>Bacteria</taxon>
        <taxon>Pseudomonadati</taxon>
        <taxon>Bacteroidota</taxon>
        <taxon>Flavobacteriia</taxon>
        <taxon>Flavobacteriales</taxon>
        <taxon>Flavobacteriaceae</taxon>
        <taxon>Xanthomarina</taxon>
    </lineage>
</organism>
<evidence type="ECO:0000313" key="2">
    <source>
        <dbReference type="Proteomes" id="UP000263268"/>
    </source>
</evidence>
<feature type="non-terminal residue" evidence="1">
    <location>
        <position position="1"/>
    </location>
</feature>
<dbReference type="AlphaFoldDB" id="A0A3D6BQA8"/>
<comment type="caution">
    <text evidence="1">The sequence shown here is derived from an EMBL/GenBank/DDBJ whole genome shotgun (WGS) entry which is preliminary data.</text>
</comment>
<gene>
    <name evidence="1" type="ORF">DHV22_06050</name>
</gene>
<sequence>GGKLYFERILVNGELQRDYLPVKGDVVKNIGR</sequence>
<reference evidence="1 2" key="1">
    <citation type="journal article" date="2018" name="Nat. Biotechnol.">
        <title>A standardized bacterial taxonomy based on genome phylogeny substantially revises the tree of life.</title>
        <authorList>
            <person name="Parks D.H."/>
            <person name="Chuvochina M."/>
            <person name="Waite D.W."/>
            <person name="Rinke C."/>
            <person name="Skarshewski A."/>
            <person name="Chaumeil P.A."/>
            <person name="Hugenholtz P."/>
        </authorList>
    </citation>
    <scope>NUCLEOTIDE SEQUENCE [LARGE SCALE GENOMIC DNA]</scope>
    <source>
        <strain evidence="1">UBA10227</strain>
    </source>
</reference>
<name>A0A3D6BQA8_9FLAO</name>
<protein>
    <submittedName>
        <fullName evidence="1">Peptidase M23</fullName>
    </submittedName>
</protein>
<evidence type="ECO:0000313" key="1">
    <source>
        <dbReference type="EMBL" id="HCY81188.1"/>
    </source>
</evidence>
<proteinExistence type="predicted"/>